<comment type="subcellular location">
    <subcellularLocation>
        <location evidence="3">Cytoplasm</location>
    </subcellularLocation>
</comment>
<dbReference type="HAMAP" id="MF_01217">
    <property type="entry name" value="Acyl_carrier"/>
    <property type="match status" value="1"/>
</dbReference>
<evidence type="ECO:0000313" key="7">
    <source>
        <dbReference type="EMBL" id="QDU80162.1"/>
    </source>
</evidence>
<proteinExistence type="inferred from homology"/>
<dbReference type="UniPathway" id="UPA00094"/>
<comment type="PTM">
    <text evidence="5">4'-phosphopantetheine is transferred from CoA to a specific serine of apo-ACP by acpS.</text>
</comment>
<dbReference type="PANTHER" id="PTHR20863">
    <property type="entry name" value="ACYL CARRIER PROTEIN"/>
    <property type="match status" value="1"/>
</dbReference>
<keyword evidence="3" id="KW-0275">Fatty acid biosynthesis</keyword>
<keyword evidence="3" id="KW-0963">Cytoplasm</keyword>
<evidence type="ECO:0000259" key="6">
    <source>
        <dbReference type="PROSITE" id="PS50075"/>
    </source>
</evidence>
<dbReference type="InterPro" id="IPR003231">
    <property type="entry name" value="ACP"/>
</dbReference>
<dbReference type="KEGG" id="plon:Pla110_18860"/>
<keyword evidence="3" id="KW-0444">Lipid biosynthesis</keyword>
<dbReference type="GO" id="GO:0009245">
    <property type="term" value="P:lipid A biosynthetic process"/>
    <property type="evidence" value="ECO:0007669"/>
    <property type="project" value="TreeGrafter"/>
</dbReference>
<dbReference type="PANTHER" id="PTHR20863:SF76">
    <property type="entry name" value="CARRIER DOMAIN-CONTAINING PROTEIN"/>
    <property type="match status" value="1"/>
</dbReference>
<dbReference type="Proteomes" id="UP000317178">
    <property type="component" value="Chromosome"/>
</dbReference>
<comment type="similarity">
    <text evidence="3">Belongs to the acyl carrier protein (ACP) family.</text>
</comment>
<comment type="PTM">
    <text evidence="3">4'-phosphopantetheine is transferred from CoA to a specific serine of apo-ACP by AcpS. This modification is essential for activity because fatty acids are bound in thioester linkage to the sulfhydryl of the prosthetic group.</text>
</comment>
<dbReference type="NCBIfam" id="NF002150">
    <property type="entry name" value="PRK00982.1-4"/>
    <property type="match status" value="1"/>
</dbReference>
<dbReference type="NCBIfam" id="TIGR00517">
    <property type="entry name" value="acyl_carrier"/>
    <property type="match status" value="1"/>
</dbReference>
<keyword evidence="8" id="KW-1185">Reference proteome</keyword>
<dbReference type="EMBL" id="CP036281">
    <property type="protein sequence ID" value="QDU80162.1"/>
    <property type="molecule type" value="Genomic_DNA"/>
</dbReference>
<evidence type="ECO:0000256" key="4">
    <source>
        <dbReference type="NCBIfam" id="TIGR00517"/>
    </source>
</evidence>
<keyword evidence="3" id="KW-0276">Fatty acid metabolism</keyword>
<dbReference type="InterPro" id="IPR009081">
    <property type="entry name" value="PP-bd_ACP"/>
</dbReference>
<dbReference type="AlphaFoldDB" id="A0A518CLR3"/>
<keyword evidence="1 3" id="KW-0596">Phosphopantetheine</keyword>
<keyword evidence="2 3" id="KW-0597">Phosphoprotein</keyword>
<dbReference type="NCBIfam" id="NF002151">
    <property type="entry name" value="PRK00982.1-5"/>
    <property type="match status" value="1"/>
</dbReference>
<reference evidence="7 8" key="1">
    <citation type="submission" date="2019-02" db="EMBL/GenBank/DDBJ databases">
        <title>Deep-cultivation of Planctomycetes and their phenomic and genomic characterization uncovers novel biology.</title>
        <authorList>
            <person name="Wiegand S."/>
            <person name="Jogler M."/>
            <person name="Boedeker C."/>
            <person name="Pinto D."/>
            <person name="Vollmers J."/>
            <person name="Rivas-Marin E."/>
            <person name="Kohn T."/>
            <person name="Peeters S.H."/>
            <person name="Heuer A."/>
            <person name="Rast P."/>
            <person name="Oberbeckmann S."/>
            <person name="Bunk B."/>
            <person name="Jeske O."/>
            <person name="Meyerdierks A."/>
            <person name="Storesund J.E."/>
            <person name="Kallscheuer N."/>
            <person name="Luecker S."/>
            <person name="Lage O.M."/>
            <person name="Pohl T."/>
            <person name="Merkel B.J."/>
            <person name="Hornburger P."/>
            <person name="Mueller R.-W."/>
            <person name="Bruemmer F."/>
            <person name="Labrenz M."/>
            <person name="Spormann A.M."/>
            <person name="Op den Camp H."/>
            <person name="Overmann J."/>
            <person name="Amann R."/>
            <person name="Jetten M.S.M."/>
            <person name="Mascher T."/>
            <person name="Medema M.H."/>
            <person name="Devos D.P."/>
            <person name="Kaster A.-K."/>
            <person name="Ovreas L."/>
            <person name="Rohde M."/>
            <person name="Galperin M.Y."/>
            <person name="Jogler C."/>
        </authorList>
    </citation>
    <scope>NUCLEOTIDE SEQUENCE [LARGE SCALE GENOMIC DNA]</scope>
    <source>
        <strain evidence="7 8">Pla110</strain>
    </source>
</reference>
<evidence type="ECO:0000256" key="1">
    <source>
        <dbReference type="ARBA" id="ARBA00022450"/>
    </source>
</evidence>
<feature type="domain" description="Carrier" evidence="6">
    <location>
        <begin position="14"/>
        <end position="89"/>
    </location>
</feature>
<name>A0A518CLR3_9PLAN</name>
<keyword evidence="3" id="KW-0443">Lipid metabolism</keyword>
<organism evidence="7 8">
    <name type="scientific">Polystyrenella longa</name>
    <dbReference type="NCBI Taxonomy" id="2528007"/>
    <lineage>
        <taxon>Bacteria</taxon>
        <taxon>Pseudomonadati</taxon>
        <taxon>Planctomycetota</taxon>
        <taxon>Planctomycetia</taxon>
        <taxon>Planctomycetales</taxon>
        <taxon>Planctomycetaceae</taxon>
        <taxon>Polystyrenella</taxon>
    </lineage>
</organism>
<feature type="modified residue" description="O-(pantetheine 4'-phosphoryl)serine" evidence="3">
    <location>
        <position position="49"/>
    </location>
</feature>
<dbReference type="Gene3D" id="1.10.1200.10">
    <property type="entry name" value="ACP-like"/>
    <property type="match status" value="1"/>
</dbReference>
<comment type="pathway">
    <text evidence="3 5">Lipid metabolism; fatty acid biosynthesis.</text>
</comment>
<dbReference type="InterPro" id="IPR036736">
    <property type="entry name" value="ACP-like_sf"/>
</dbReference>
<accession>A0A518CLR3</accession>
<evidence type="ECO:0000256" key="2">
    <source>
        <dbReference type="ARBA" id="ARBA00022553"/>
    </source>
</evidence>
<evidence type="ECO:0000256" key="5">
    <source>
        <dbReference type="RuleBase" id="RU003545"/>
    </source>
</evidence>
<evidence type="ECO:0000313" key="8">
    <source>
        <dbReference type="Proteomes" id="UP000317178"/>
    </source>
</evidence>
<dbReference type="GO" id="GO:0000036">
    <property type="term" value="F:acyl carrier activity"/>
    <property type="evidence" value="ECO:0007669"/>
    <property type="project" value="UniProtKB-UniRule"/>
</dbReference>
<dbReference type="NCBIfam" id="NF002148">
    <property type="entry name" value="PRK00982.1-2"/>
    <property type="match status" value="1"/>
</dbReference>
<protein>
    <recommendedName>
        <fullName evidence="3 4">Acyl carrier protein</fullName>
        <shortName evidence="3">ACP</shortName>
    </recommendedName>
</protein>
<comment type="function">
    <text evidence="3 5">Carrier of the growing fatty acid chain in fatty acid biosynthesis.</text>
</comment>
<dbReference type="Pfam" id="PF00550">
    <property type="entry name" value="PP-binding"/>
    <property type="match status" value="1"/>
</dbReference>
<dbReference type="GO" id="GO:0005829">
    <property type="term" value="C:cytosol"/>
    <property type="evidence" value="ECO:0007669"/>
    <property type="project" value="TreeGrafter"/>
</dbReference>
<dbReference type="GO" id="GO:0000035">
    <property type="term" value="F:acyl binding"/>
    <property type="evidence" value="ECO:0007669"/>
    <property type="project" value="TreeGrafter"/>
</dbReference>
<dbReference type="SUPFAM" id="SSF47336">
    <property type="entry name" value="ACP-like"/>
    <property type="match status" value="1"/>
</dbReference>
<dbReference type="GO" id="GO:0016020">
    <property type="term" value="C:membrane"/>
    <property type="evidence" value="ECO:0007669"/>
    <property type="project" value="GOC"/>
</dbReference>
<evidence type="ECO:0000256" key="3">
    <source>
        <dbReference type="HAMAP-Rule" id="MF_01217"/>
    </source>
</evidence>
<sequence length="89" mass="10473">MWMHGDRRNRVVSDSIEEKVHTIVSEQLGVPREEVKRESHFIEDLKADSLDIVEMVMEFEESFEITIPDDDYDKIRTVGDAIDYIEEKS</sequence>
<dbReference type="PROSITE" id="PS50075">
    <property type="entry name" value="CARRIER"/>
    <property type="match status" value="1"/>
</dbReference>
<gene>
    <name evidence="7" type="primary">acpP_2</name>
    <name evidence="3" type="synonym">acpP</name>
    <name evidence="7" type="ORF">Pla110_18860</name>
</gene>